<dbReference type="GO" id="GO:0003887">
    <property type="term" value="F:DNA-directed DNA polymerase activity"/>
    <property type="evidence" value="ECO:0007669"/>
    <property type="project" value="UniProtKB-KW"/>
</dbReference>
<sequence>MMSARRRGWLLDLYEDPAGGITLWLLADDGRRLHLRQEFPVTFYAGGEAGQLRALWRWLSEQQPAPRLARAERRDLFLPGLQTVLAVECADPAAATSLFRRVAQCFPDLTYYDADLPLALRHAGRYGSFPLARCQVTVDGGGWVTDWQSLDTPWELDPLPPPLSILTLEPDGDPQRRTPGYLLAGAAGRTTCLALDPPRPLLINLRALLERHDPDVLLTAWGDTWLLPRLEALAEEHHLPLPLSRHPGRASERRAERTYFSYGQIIYRGSQVHLFGRWHIDRCNATLWEDYSLAGTLEAARVTALPVQNAARTSPGTGISAMQIVTALRLGVLVPWRKQQAERPKTALDLLHRDQGGLIYQPLVGVHAHVGEIDFISMYPGIMVRCNISPEVPPPGPLSPADDRPGLIPQTLAPLLAKRVALKHELAQLPGWHPQRKALKARSSAHKWLLVTCFGYLGYKNARFGRIEAHEAVTSSGREALLRAKEAAEDLGFTVLHLYVDGMWVQRAGARDPADFTSLLEEIASRCGLPIALEGVYRWVVFLPSRVDARLPVANRYFGVYQDGSLKVRGIEARRRDTAPFIAESQMELLQWLARAESLEQVADYLPGALELLRRRVRRLRRGEVPLEQLLAGLKLSRQLEAYKTPSAAARAARQLQQAGKEVRPGQRIRLLYLRGEPGVHAWDLPAPPDRRALDVDYYVRLLLRAGAAILAPFGIPEDELPARLMGEPRPQLLQPVRGEPGAAATLDLPSAIDLRVASA</sequence>
<dbReference type="Gene3D" id="1.10.287.690">
    <property type="entry name" value="Helix hairpin bin"/>
    <property type="match status" value="1"/>
</dbReference>
<name>A0A150J2T2_9EURY</name>
<dbReference type="PANTHER" id="PTHR10322">
    <property type="entry name" value="DNA POLYMERASE CATALYTIC SUBUNIT"/>
    <property type="match status" value="1"/>
</dbReference>
<feature type="domain" description="DNA-directed DNA polymerase family B multifunctional" evidence="7">
    <location>
        <begin position="403"/>
        <end position="490"/>
    </location>
</feature>
<evidence type="ECO:0000256" key="4">
    <source>
        <dbReference type="ARBA" id="ARBA00022932"/>
    </source>
</evidence>
<dbReference type="InterPro" id="IPR023211">
    <property type="entry name" value="DNA_pol_palm_dom_sf"/>
</dbReference>
<dbReference type="Gene3D" id="1.10.132.60">
    <property type="entry name" value="DNA polymerase family B, C-terminal domain"/>
    <property type="match status" value="1"/>
</dbReference>
<dbReference type="InterPro" id="IPR043502">
    <property type="entry name" value="DNA/RNA_pol_sf"/>
</dbReference>
<evidence type="ECO:0000256" key="1">
    <source>
        <dbReference type="ARBA" id="ARBA00012417"/>
    </source>
</evidence>
<organism evidence="8 9">
    <name type="scientific">Candidatus Methanofastidiosum methylothiophilum</name>
    <dbReference type="NCBI Taxonomy" id="1705564"/>
    <lineage>
        <taxon>Archaea</taxon>
        <taxon>Methanobacteriati</taxon>
        <taxon>Methanobacteriota</taxon>
        <taxon>Stenosarchaea group</taxon>
        <taxon>Candidatus Methanofastidiosia</taxon>
        <taxon>Candidatus Methanofastidiosales</taxon>
        <taxon>Candidatus Methanofastidiosaceae</taxon>
        <taxon>Candidatus Methanofastidiosum</taxon>
    </lineage>
</organism>
<dbReference type="Gene3D" id="3.90.1600.10">
    <property type="entry name" value="Palm domain of DNA polymerase"/>
    <property type="match status" value="1"/>
</dbReference>
<evidence type="ECO:0000313" key="9">
    <source>
        <dbReference type="Proteomes" id="UP000075398"/>
    </source>
</evidence>
<gene>
    <name evidence="8" type="primary">pol</name>
    <name evidence="8" type="ORF">AMQ22_01297</name>
</gene>
<comment type="catalytic activity">
    <reaction evidence="6">
        <text>DNA(n) + a 2'-deoxyribonucleoside 5'-triphosphate = DNA(n+1) + diphosphate</text>
        <dbReference type="Rhea" id="RHEA:22508"/>
        <dbReference type="Rhea" id="RHEA-COMP:17339"/>
        <dbReference type="Rhea" id="RHEA-COMP:17340"/>
        <dbReference type="ChEBI" id="CHEBI:33019"/>
        <dbReference type="ChEBI" id="CHEBI:61560"/>
        <dbReference type="ChEBI" id="CHEBI:173112"/>
        <dbReference type="EC" id="2.7.7.7"/>
    </reaction>
</comment>
<dbReference type="InterPro" id="IPR012337">
    <property type="entry name" value="RNaseH-like_sf"/>
</dbReference>
<dbReference type="GO" id="GO:0003677">
    <property type="term" value="F:DNA binding"/>
    <property type="evidence" value="ECO:0007669"/>
    <property type="project" value="UniProtKB-KW"/>
</dbReference>
<evidence type="ECO:0000256" key="5">
    <source>
        <dbReference type="ARBA" id="ARBA00023125"/>
    </source>
</evidence>
<keyword evidence="3 8" id="KW-0548">Nucleotidyltransferase</keyword>
<dbReference type="GO" id="GO:0000166">
    <property type="term" value="F:nucleotide binding"/>
    <property type="evidence" value="ECO:0007669"/>
    <property type="project" value="InterPro"/>
</dbReference>
<dbReference type="SUPFAM" id="SSF56672">
    <property type="entry name" value="DNA/RNA polymerases"/>
    <property type="match status" value="1"/>
</dbReference>
<dbReference type="Pfam" id="PF00136">
    <property type="entry name" value="DNA_pol_B"/>
    <property type="match status" value="2"/>
</dbReference>
<feature type="domain" description="DNA-directed DNA polymerase family B multifunctional" evidence="7">
    <location>
        <begin position="556"/>
        <end position="684"/>
    </location>
</feature>
<evidence type="ECO:0000256" key="3">
    <source>
        <dbReference type="ARBA" id="ARBA00022695"/>
    </source>
</evidence>
<evidence type="ECO:0000256" key="2">
    <source>
        <dbReference type="ARBA" id="ARBA00022679"/>
    </source>
</evidence>
<dbReference type="Proteomes" id="UP000075398">
    <property type="component" value="Unassembled WGS sequence"/>
</dbReference>
<dbReference type="PANTHER" id="PTHR10322:SF23">
    <property type="entry name" value="DNA POLYMERASE DELTA CATALYTIC SUBUNIT"/>
    <property type="match status" value="1"/>
</dbReference>
<protein>
    <recommendedName>
        <fullName evidence="1">DNA-directed DNA polymerase</fullName>
        <ecNumber evidence="1">2.7.7.7</ecNumber>
    </recommendedName>
</protein>
<dbReference type="EC" id="2.7.7.7" evidence="1"/>
<dbReference type="EMBL" id="LNGC01000057">
    <property type="protein sequence ID" value="KYC51547.1"/>
    <property type="molecule type" value="Genomic_DNA"/>
</dbReference>
<dbReference type="InterPro" id="IPR006134">
    <property type="entry name" value="DNA-dir_DNA_pol_B_multi_dom"/>
</dbReference>
<dbReference type="GO" id="GO:0006261">
    <property type="term" value="P:DNA-templated DNA replication"/>
    <property type="evidence" value="ECO:0007669"/>
    <property type="project" value="TreeGrafter"/>
</dbReference>
<evidence type="ECO:0000256" key="6">
    <source>
        <dbReference type="ARBA" id="ARBA00049244"/>
    </source>
</evidence>
<dbReference type="InterPro" id="IPR050240">
    <property type="entry name" value="DNA_pol_type-B"/>
</dbReference>
<dbReference type="SUPFAM" id="SSF53098">
    <property type="entry name" value="Ribonuclease H-like"/>
    <property type="match status" value="1"/>
</dbReference>
<dbReference type="InterPro" id="IPR042087">
    <property type="entry name" value="DNA_pol_B_thumb"/>
</dbReference>
<dbReference type="AlphaFoldDB" id="A0A150J2T2"/>
<proteinExistence type="predicted"/>
<keyword evidence="5" id="KW-0238">DNA-binding</keyword>
<comment type="caution">
    <text evidence="8">The sequence shown here is derived from an EMBL/GenBank/DDBJ whole genome shotgun (WGS) entry which is preliminary data.</text>
</comment>
<evidence type="ECO:0000313" key="8">
    <source>
        <dbReference type="EMBL" id="KYC51547.1"/>
    </source>
</evidence>
<reference evidence="8 9" key="1">
    <citation type="journal article" date="2016" name="ISME J.">
        <title>Chasing the elusive Euryarchaeota class WSA2: genomes reveal a uniquely fastidious methyl-reducing methanogen.</title>
        <authorList>
            <person name="Nobu M.K."/>
            <person name="Narihiro T."/>
            <person name="Kuroda K."/>
            <person name="Mei R."/>
            <person name="Liu W.T."/>
        </authorList>
    </citation>
    <scope>NUCLEOTIDE SEQUENCE [LARGE SCALE GENOMIC DNA]</scope>
    <source>
        <strain evidence="8">U1lsi0528_Bin055</strain>
    </source>
</reference>
<accession>A0A150J2T2</accession>
<keyword evidence="4" id="KW-0239">DNA-directed DNA polymerase</keyword>
<keyword evidence="2 8" id="KW-0808">Transferase</keyword>
<evidence type="ECO:0000259" key="7">
    <source>
        <dbReference type="Pfam" id="PF00136"/>
    </source>
</evidence>